<keyword evidence="2" id="KW-1185">Reference proteome</keyword>
<dbReference type="Gene3D" id="3.20.20.80">
    <property type="entry name" value="Glycosidases"/>
    <property type="match status" value="1"/>
</dbReference>
<dbReference type="InterPro" id="IPR005199">
    <property type="entry name" value="Glyco_hydro_79"/>
</dbReference>
<name>A0ABU8S1P6_9SPHN</name>
<evidence type="ECO:0008006" key="3">
    <source>
        <dbReference type="Google" id="ProtNLM"/>
    </source>
</evidence>
<accession>A0ABU8S1P6</accession>
<dbReference type="RefSeq" id="WP_339589211.1">
    <property type="nucleotide sequence ID" value="NZ_JBBHJZ010000006.1"/>
</dbReference>
<dbReference type="PANTHER" id="PTHR46145">
    <property type="entry name" value="HEPARANASE"/>
    <property type="match status" value="1"/>
</dbReference>
<dbReference type="InterPro" id="IPR017853">
    <property type="entry name" value="GH"/>
</dbReference>
<dbReference type="SUPFAM" id="SSF51445">
    <property type="entry name" value="(Trans)glycosidases"/>
    <property type="match status" value="1"/>
</dbReference>
<dbReference type="PANTHER" id="PTHR46145:SF4">
    <property type="entry name" value="HEPARANASE"/>
    <property type="match status" value="1"/>
</dbReference>
<sequence>MLLAASSEAPASSQETVVRLDPRGMNAVARVDTRFQSYNIEMAEIVGGRFWAPYKDPGIPAPAEGPRPGGSLGFEASLFRQRPPAELSNVRLRNMARALGPAYIRVSGSWANKTFFQDDDGPRLATPPKGFENVLTRRQWAGFLDFAKAVDGRITTSFAVSVGARDAAGIWSPAEARKLLRYTRELGGSIHSAELINEPNLGATSGLPAGYDASNFARDIAAFRTFIQNEAPEIRTVGPGSTGETGVALFNSRGLASEQMLSAEPRASFDYFSYHFYGGRSQRCARMAPSSAISPQNALDEEWLARTDRALAFYKDLRNRHMPGVPIWLNETAQASCGGDNWAASFLDTFRYVDQMGRLAKQGVSVIMHNTLAASDYGLIEEETLAPRPNYWAAVLWRRLMGEVVLDAGPLRPGLHVYAHCLRGRSGGVAFAVINLDRTEEAHLTLPLPAQRYALSADDLQSTTIKLNGKPLALAGDRLPTLPGTKASGRDISLAPASITFLAAPSAANRACR</sequence>
<gene>
    <name evidence="1" type="ORF">WG901_21655</name>
</gene>
<dbReference type="Proteomes" id="UP001361239">
    <property type="component" value="Unassembled WGS sequence"/>
</dbReference>
<comment type="caution">
    <text evidence="1">The sequence shown here is derived from an EMBL/GenBank/DDBJ whole genome shotgun (WGS) entry which is preliminary data.</text>
</comment>
<proteinExistence type="predicted"/>
<reference evidence="1 2" key="1">
    <citation type="submission" date="2024-03" db="EMBL/GenBank/DDBJ databases">
        <authorList>
            <person name="Jo J.-H."/>
        </authorList>
    </citation>
    <scope>NUCLEOTIDE SEQUENCE [LARGE SCALE GENOMIC DNA]</scope>
    <source>
        <strain evidence="1 2">PS1R-30</strain>
    </source>
</reference>
<dbReference type="Pfam" id="PF03662">
    <property type="entry name" value="Glyco_hydro_79n"/>
    <property type="match status" value="1"/>
</dbReference>
<evidence type="ECO:0000313" key="1">
    <source>
        <dbReference type="EMBL" id="MEJ5979274.1"/>
    </source>
</evidence>
<organism evidence="1 2">
    <name type="scientific">Novosphingobium anseongense</name>
    <dbReference type="NCBI Taxonomy" id="3133436"/>
    <lineage>
        <taxon>Bacteria</taxon>
        <taxon>Pseudomonadati</taxon>
        <taxon>Pseudomonadota</taxon>
        <taxon>Alphaproteobacteria</taxon>
        <taxon>Sphingomonadales</taxon>
        <taxon>Sphingomonadaceae</taxon>
        <taxon>Novosphingobium</taxon>
    </lineage>
</organism>
<dbReference type="EMBL" id="JBBHJZ010000006">
    <property type="protein sequence ID" value="MEJ5979274.1"/>
    <property type="molecule type" value="Genomic_DNA"/>
</dbReference>
<protein>
    <recommendedName>
        <fullName evidence="3">Glycosyl hydrolase family 79</fullName>
    </recommendedName>
</protein>
<evidence type="ECO:0000313" key="2">
    <source>
        <dbReference type="Proteomes" id="UP001361239"/>
    </source>
</evidence>